<dbReference type="AlphaFoldDB" id="A0A1I5N7J0"/>
<protein>
    <submittedName>
        <fullName evidence="11">Choline/glycine/proline betaine transport protein</fullName>
    </submittedName>
</protein>
<evidence type="ECO:0000313" key="11">
    <source>
        <dbReference type="EMBL" id="SFP17562.1"/>
    </source>
</evidence>
<dbReference type="InterPro" id="IPR000060">
    <property type="entry name" value="BCCT_transptr"/>
</dbReference>
<evidence type="ECO:0000256" key="1">
    <source>
        <dbReference type="ARBA" id="ARBA00004651"/>
    </source>
</evidence>
<feature type="transmembrane region" description="Helical" evidence="9">
    <location>
        <begin position="568"/>
        <end position="589"/>
    </location>
</feature>
<dbReference type="NCBIfam" id="TIGR00842">
    <property type="entry name" value="bcct"/>
    <property type="match status" value="1"/>
</dbReference>
<feature type="region of interest" description="Disordered" evidence="8">
    <location>
        <begin position="32"/>
        <end position="53"/>
    </location>
</feature>
<dbReference type="Proteomes" id="UP000242243">
    <property type="component" value="Unassembled WGS sequence"/>
</dbReference>
<evidence type="ECO:0000256" key="9">
    <source>
        <dbReference type="SAM" id="Phobius"/>
    </source>
</evidence>
<evidence type="ECO:0000313" key="13">
    <source>
        <dbReference type="Proteomes" id="UP000321547"/>
    </source>
</evidence>
<dbReference type="Proteomes" id="UP000321547">
    <property type="component" value="Unassembled WGS sequence"/>
</dbReference>
<dbReference type="EMBL" id="BJWI01000006">
    <property type="protein sequence ID" value="GEM01211.1"/>
    <property type="molecule type" value="Genomic_DNA"/>
</dbReference>
<comment type="similarity">
    <text evidence="2">Belongs to the BCCT transporter (TC 2.A.15) family.</text>
</comment>
<feature type="transmembrane region" description="Helical" evidence="9">
    <location>
        <begin position="470"/>
        <end position="494"/>
    </location>
</feature>
<evidence type="ECO:0000256" key="8">
    <source>
        <dbReference type="SAM" id="MobiDB-lite"/>
    </source>
</evidence>
<reference evidence="10 13" key="2">
    <citation type="submission" date="2019-07" db="EMBL/GenBank/DDBJ databases">
        <title>Whole genome shotgun sequence of Halolactibacillus halophilus NBRC 100868.</title>
        <authorList>
            <person name="Hosoyama A."/>
            <person name="Uohara A."/>
            <person name="Ohji S."/>
            <person name="Ichikawa N."/>
        </authorList>
    </citation>
    <scope>NUCLEOTIDE SEQUENCE [LARGE SCALE GENOMIC DNA]</scope>
    <source>
        <strain evidence="10 13">NBRC 100868</strain>
    </source>
</reference>
<dbReference type="PANTHER" id="PTHR30047">
    <property type="entry name" value="HIGH-AFFINITY CHOLINE TRANSPORT PROTEIN-RELATED"/>
    <property type="match status" value="1"/>
</dbReference>
<evidence type="ECO:0000256" key="5">
    <source>
        <dbReference type="ARBA" id="ARBA00022692"/>
    </source>
</evidence>
<feature type="transmembrane region" description="Helical" evidence="9">
    <location>
        <begin position="171"/>
        <end position="190"/>
    </location>
</feature>
<dbReference type="RefSeq" id="WP_234987412.1">
    <property type="nucleotide sequence ID" value="NZ_BJWI01000006.1"/>
</dbReference>
<evidence type="ECO:0000256" key="6">
    <source>
        <dbReference type="ARBA" id="ARBA00022989"/>
    </source>
</evidence>
<evidence type="ECO:0000313" key="12">
    <source>
        <dbReference type="Proteomes" id="UP000242243"/>
    </source>
</evidence>
<dbReference type="STRING" id="306540.SAMN05421839_1087"/>
<evidence type="ECO:0000256" key="7">
    <source>
        <dbReference type="ARBA" id="ARBA00023136"/>
    </source>
</evidence>
<feature type="transmembrane region" description="Helical" evidence="9">
    <location>
        <begin position="385"/>
        <end position="405"/>
    </location>
</feature>
<proteinExistence type="inferred from homology"/>
<feature type="transmembrane region" description="Helical" evidence="9">
    <location>
        <begin position="440"/>
        <end position="458"/>
    </location>
</feature>
<keyword evidence="7 9" id="KW-0472">Membrane</keyword>
<dbReference type="InterPro" id="IPR018093">
    <property type="entry name" value="BCCT_CS"/>
</dbReference>
<dbReference type="EMBL" id="FOXC01000008">
    <property type="protein sequence ID" value="SFP17562.1"/>
    <property type="molecule type" value="Genomic_DNA"/>
</dbReference>
<sequence length="677" mass="74897">MTDAIIVKLSLRKYNIEVANYSKGVIDYMSNETDKKKASKKQSKEELKQKRTEERKRLIMEQEKRNRKLESERELAIKLRKAEVSARKEAIKNREPFKGLQINPTVSLFDEAGKEKVGERNWVRFGFDIHPQVTIASSLILLLFITLTLIFPTEAQNLFNNILTIITKNTGWFMIFSANVFIIAALFFAFSRYGKIIIGGQEAKPEFTRFAWYAMLLSAGMGIGLLFWSVAEPILHLGSPSPMFDAIEPNSPAAAQAAMASTFFHWGIHPWSIYAIVGLGLAFFSYNKGLPLTIRSLFYPLIGNKIYGLWGNIIDVLSVLATLMGLATSLGLGVSQVNAGLNHLFGIGISTTTQVILIAVITGFATISVVMGLDGGVKRLSEINMILAGIFLIFVLVAGPTVYVLSGFTQNIGYYIANFMEMSLWAETFRATNWQGSWTVFYWAWWISWSPFVGMFIARISKGRSVKEFIVGVIVIPTVISFLWMSVFGGTAIFQQLSGVSDLTSIIEVDESLALFSMLDNLPISSVLSIVGIILVTVFFVTSSDSGSLVVDHLTSGGKMDSPVPQRIFWAVMEGVVAATLLIGGGLTALQTASIITGLPFTIILLVMIYSLYLGLRQEFLIERAVDQKLQQVTDDHIISEVIQSRVHDEALVDAVTEILVEDALSDKQEDSSSKNT</sequence>
<dbReference type="Pfam" id="PF02028">
    <property type="entry name" value="BCCT"/>
    <property type="match status" value="1"/>
</dbReference>
<evidence type="ECO:0000256" key="4">
    <source>
        <dbReference type="ARBA" id="ARBA00022475"/>
    </source>
</evidence>
<feature type="transmembrane region" description="Helical" evidence="9">
    <location>
        <begin position="133"/>
        <end position="151"/>
    </location>
</feature>
<keyword evidence="4" id="KW-1003">Cell membrane</keyword>
<evidence type="ECO:0000313" key="10">
    <source>
        <dbReference type="EMBL" id="GEM01211.1"/>
    </source>
</evidence>
<keyword evidence="3" id="KW-0813">Transport</keyword>
<evidence type="ECO:0000256" key="2">
    <source>
        <dbReference type="ARBA" id="ARBA00005658"/>
    </source>
</evidence>
<organism evidence="11 12">
    <name type="scientific">Halolactibacillus halophilus</name>
    <dbReference type="NCBI Taxonomy" id="306540"/>
    <lineage>
        <taxon>Bacteria</taxon>
        <taxon>Bacillati</taxon>
        <taxon>Bacillota</taxon>
        <taxon>Bacilli</taxon>
        <taxon>Bacillales</taxon>
        <taxon>Bacillaceae</taxon>
        <taxon>Halolactibacillus</taxon>
    </lineage>
</organism>
<dbReference type="GO" id="GO:0022857">
    <property type="term" value="F:transmembrane transporter activity"/>
    <property type="evidence" value="ECO:0007669"/>
    <property type="project" value="InterPro"/>
</dbReference>
<feature type="transmembrane region" description="Helical" evidence="9">
    <location>
        <begin position="210"/>
        <end position="231"/>
    </location>
</feature>
<dbReference type="PROSITE" id="PS01303">
    <property type="entry name" value="BCCT"/>
    <property type="match status" value="1"/>
</dbReference>
<feature type="transmembrane region" description="Helical" evidence="9">
    <location>
        <begin position="268"/>
        <end position="286"/>
    </location>
</feature>
<comment type="subcellular location">
    <subcellularLocation>
        <location evidence="1">Cell membrane</location>
        <topology evidence="1">Multi-pass membrane protein</topology>
    </subcellularLocation>
</comment>
<feature type="transmembrane region" description="Helical" evidence="9">
    <location>
        <begin position="344"/>
        <end position="373"/>
    </location>
</feature>
<feature type="transmembrane region" description="Helical" evidence="9">
    <location>
        <begin position="307"/>
        <end position="332"/>
    </location>
</feature>
<dbReference type="GO" id="GO:0005886">
    <property type="term" value="C:plasma membrane"/>
    <property type="evidence" value="ECO:0007669"/>
    <property type="project" value="UniProtKB-SubCell"/>
</dbReference>
<name>A0A1I5N7J0_9BACI</name>
<keyword evidence="6 9" id="KW-1133">Transmembrane helix</keyword>
<keyword evidence="5 9" id="KW-0812">Transmembrane</keyword>
<feature type="transmembrane region" description="Helical" evidence="9">
    <location>
        <begin position="595"/>
        <end position="616"/>
    </location>
</feature>
<feature type="transmembrane region" description="Helical" evidence="9">
    <location>
        <begin position="522"/>
        <end position="541"/>
    </location>
</feature>
<accession>A0A1I5N7J0</accession>
<reference evidence="11 12" key="1">
    <citation type="submission" date="2016-10" db="EMBL/GenBank/DDBJ databases">
        <authorList>
            <person name="de Groot N.N."/>
        </authorList>
    </citation>
    <scope>NUCLEOTIDE SEQUENCE [LARGE SCALE GENOMIC DNA]</scope>
    <source>
        <strain evidence="11 12">DSM 17073</strain>
    </source>
</reference>
<keyword evidence="13" id="KW-1185">Reference proteome</keyword>
<dbReference type="PANTHER" id="PTHR30047:SF7">
    <property type="entry name" value="HIGH-AFFINITY CHOLINE TRANSPORT PROTEIN"/>
    <property type="match status" value="1"/>
</dbReference>
<dbReference type="CDD" id="cd22249">
    <property type="entry name" value="UDM1_RNF168_RNF169-like"/>
    <property type="match status" value="1"/>
</dbReference>
<evidence type="ECO:0000256" key="3">
    <source>
        <dbReference type="ARBA" id="ARBA00022448"/>
    </source>
</evidence>
<gene>
    <name evidence="10" type="ORF">HHA03_07430</name>
    <name evidence="11" type="ORF">SAMN05421839_1087</name>
</gene>